<sequence length="483" mass="52525">MDKAMAPVPDDWESAYPIDASLDVSGADDDLDSLAKLDELARGETQRVADPAPLTGVTEVRSPAELAARSNKAKEERDAAREAERAARAADPFEALADEIDEGTFLPVKNASDEPTSEPVKGKHGRKRREKKAPLLDRARVGKVRDRDNTVRGASYMMRDFDETNAGIVTNAALTTGQLVYGYVLEATSTIIALVLYRVGWWLKHAGREPVFRENYSQIVLGLKGVARLYGKWLTGIADMLHRTVNRTKEQRKATLERANLDNLDADELRKTISEAGAAAAQSATQAASKVGRKVAEQVERSNISLPFDLTKPDDEKHEATSAADSAAARVAVAGLTEEDKQLLAVADELDPTGKEPELVAAGTPFDYGTTDEEPDDATPVPEPEPHDTKPETATHNEPLPEVEPQPAPAALPDVTDEEPASTTDPLPLGKDDEPEPPVTDDIFRTGVEEPEPTTTSNETEPQAQRPMFRPVRQHTRSTAPTR</sequence>
<name>A0A229VY02_9BIFI</name>
<accession>A0A229VY02</accession>
<feature type="region of interest" description="Disordered" evidence="1">
    <location>
        <begin position="42"/>
        <end position="84"/>
    </location>
</feature>
<evidence type="ECO:0000256" key="1">
    <source>
        <dbReference type="SAM" id="MobiDB-lite"/>
    </source>
</evidence>
<dbReference type="AlphaFoldDB" id="A0A229VY02"/>
<feature type="region of interest" description="Disordered" evidence="1">
    <location>
        <begin position="107"/>
        <end position="132"/>
    </location>
</feature>
<proteinExistence type="predicted"/>
<feature type="compositionally biased region" description="Basic and acidic residues" evidence="1">
    <location>
        <begin position="384"/>
        <end position="395"/>
    </location>
</feature>
<protein>
    <submittedName>
        <fullName evidence="2">Na-Ca exchanger/integrin-beta4</fullName>
    </submittedName>
</protein>
<organism evidence="2 3">
    <name type="scientific">Bifidobacterium vansinderenii</name>
    <dbReference type="NCBI Taxonomy" id="1984871"/>
    <lineage>
        <taxon>Bacteria</taxon>
        <taxon>Bacillati</taxon>
        <taxon>Actinomycetota</taxon>
        <taxon>Actinomycetes</taxon>
        <taxon>Bifidobacteriales</taxon>
        <taxon>Bifidobacteriaceae</taxon>
        <taxon>Bifidobacterium</taxon>
    </lineage>
</organism>
<comment type="caution">
    <text evidence="2">The sequence shown here is derived from an EMBL/GenBank/DDBJ whole genome shotgun (WGS) entry which is preliminary data.</text>
</comment>
<evidence type="ECO:0000313" key="3">
    <source>
        <dbReference type="Proteomes" id="UP000215433"/>
    </source>
</evidence>
<keyword evidence="3" id="KW-1185">Reference proteome</keyword>
<gene>
    <name evidence="2" type="ORF">Tam10B_1296</name>
</gene>
<dbReference type="RefSeq" id="WP_143248581.1">
    <property type="nucleotide sequence ID" value="NZ_NEWD01000016.1"/>
</dbReference>
<dbReference type="Proteomes" id="UP000215433">
    <property type="component" value="Unassembled WGS sequence"/>
</dbReference>
<keyword evidence="2" id="KW-0401">Integrin</keyword>
<reference evidence="2 3" key="1">
    <citation type="submission" date="2017-05" db="EMBL/GenBank/DDBJ databases">
        <title>Bifidobacterium vansinderenii sp. nov.</title>
        <authorList>
            <person name="Lugli G.A."/>
            <person name="Duranti S."/>
            <person name="Mangifesta M."/>
        </authorList>
    </citation>
    <scope>NUCLEOTIDE SEQUENCE [LARGE SCALE GENOMIC DNA]</scope>
    <source>
        <strain evidence="2 3">Tam10B</strain>
    </source>
</reference>
<feature type="compositionally biased region" description="Low complexity" evidence="1">
    <location>
        <begin position="453"/>
        <end position="462"/>
    </location>
</feature>
<feature type="compositionally biased region" description="Basic and acidic residues" evidence="1">
    <location>
        <begin position="72"/>
        <end position="84"/>
    </location>
</feature>
<dbReference type="GO" id="GO:0007229">
    <property type="term" value="P:integrin-mediated signaling pathway"/>
    <property type="evidence" value="ECO:0007669"/>
    <property type="project" value="UniProtKB-KW"/>
</dbReference>
<feature type="compositionally biased region" description="Basic residues" evidence="1">
    <location>
        <begin position="122"/>
        <end position="131"/>
    </location>
</feature>
<dbReference type="OrthoDB" id="10016297at2"/>
<feature type="region of interest" description="Disordered" evidence="1">
    <location>
        <begin position="349"/>
        <end position="483"/>
    </location>
</feature>
<evidence type="ECO:0000313" key="2">
    <source>
        <dbReference type="EMBL" id="OXN00426.1"/>
    </source>
</evidence>
<dbReference type="EMBL" id="NEWD01000016">
    <property type="protein sequence ID" value="OXN00426.1"/>
    <property type="molecule type" value="Genomic_DNA"/>
</dbReference>